<feature type="site" description="Important for catalytic activity and substrate specificity; stabilizes the transition state when the phosphoryl donor is PPi; prevents ATP from binding by mimicking the alpha-phosphate group of ATP" evidence="7">
    <location>
        <position position="119"/>
    </location>
</feature>
<dbReference type="InterPro" id="IPR035966">
    <property type="entry name" value="PKF_sf"/>
</dbReference>
<dbReference type="Proteomes" id="UP001597102">
    <property type="component" value="Unassembled WGS sequence"/>
</dbReference>
<dbReference type="InterPro" id="IPR011404">
    <property type="entry name" value="PPi-PFK"/>
</dbReference>
<keyword evidence="4 7" id="KW-0418">Kinase</keyword>
<feature type="active site" description="Proton acceptor" evidence="7">
    <location>
        <position position="148"/>
    </location>
</feature>
<evidence type="ECO:0000256" key="4">
    <source>
        <dbReference type="ARBA" id="ARBA00022777"/>
    </source>
</evidence>
<evidence type="ECO:0000256" key="2">
    <source>
        <dbReference type="ARBA" id="ARBA00022679"/>
    </source>
</evidence>
<reference evidence="10" key="1">
    <citation type="journal article" date="2019" name="Int. J. Syst. Evol. Microbiol.">
        <title>The Global Catalogue of Microorganisms (GCM) 10K type strain sequencing project: providing services to taxonomists for standard genome sequencing and annotation.</title>
        <authorList>
            <consortium name="The Broad Institute Genomics Platform"/>
            <consortium name="The Broad Institute Genome Sequencing Center for Infectious Disease"/>
            <person name="Wu L."/>
            <person name="Ma J."/>
        </authorList>
    </citation>
    <scope>NUCLEOTIDE SEQUENCE [LARGE SCALE GENOMIC DNA]</scope>
    <source>
        <strain evidence="10">CCUG 61697</strain>
    </source>
</reference>
<keyword evidence="7" id="KW-0963">Cytoplasm</keyword>
<keyword evidence="2 7" id="KW-0808">Transferase</keyword>
<sequence>MADLISGNAAIGQSGGPTAVINQSLVGVIEGLKAGLASSGQVKKILGMRHGVRGLIAEGDDGLIDLSAIDENKLEAIARAPSSALGSTRDKPDEAYCERILEGCKRHDIRYFFYIGGNDSADTCRIVSEKAAEAGYEMRCFHVPKTIDNDLKENDHTPGFPSAARFVTMAFMGDSMDNASLDGIKINVIMGRHAGFLTAAAALARGDSRGADEPSRYHAAHLIYLPEVPFSTERFLADVDAVYSKLGRCQIAVSEGICNEKGEEIGPQLAANAERDAHGNIQLSGTGALGDGLSDLVKKGLTPEGGKAPRVRADTFGYLQRCWPVPSAVDAEEARAVGRYAAELAAKGESHASVILVRSGNGTGYRSACSQTNLSNVARHTRHMPADFISGSNDVTEAFYEYCEPLVGELPRFGRL</sequence>
<comment type="caution">
    <text evidence="9">The sequence shown here is derived from an EMBL/GenBank/DDBJ whole genome shotgun (WGS) entry which is preliminary data.</text>
</comment>
<evidence type="ECO:0000256" key="1">
    <source>
        <dbReference type="ARBA" id="ARBA00003138"/>
    </source>
</evidence>
<keyword evidence="7" id="KW-0324">Glycolysis</keyword>
<evidence type="ECO:0000256" key="7">
    <source>
        <dbReference type="HAMAP-Rule" id="MF_01978"/>
    </source>
</evidence>
<comment type="similarity">
    <text evidence="7">Belongs to the phosphofructokinase type A (PFKA) family. PPi-dependent PFK group II subfamily. Clade 'B2' sub-subfamily.</text>
</comment>
<keyword evidence="10" id="KW-1185">Reference proteome</keyword>
<comment type="catalytic activity">
    <reaction evidence="6 7">
        <text>beta-D-fructose 6-phosphate + diphosphate = beta-D-fructose 1,6-bisphosphate + phosphate + H(+)</text>
        <dbReference type="Rhea" id="RHEA:13613"/>
        <dbReference type="ChEBI" id="CHEBI:15378"/>
        <dbReference type="ChEBI" id="CHEBI:32966"/>
        <dbReference type="ChEBI" id="CHEBI:33019"/>
        <dbReference type="ChEBI" id="CHEBI:43474"/>
        <dbReference type="ChEBI" id="CHEBI:57634"/>
        <dbReference type="EC" id="2.7.1.90"/>
    </reaction>
</comment>
<dbReference type="Gene3D" id="3.40.50.460">
    <property type="entry name" value="Phosphofructokinase domain"/>
    <property type="match status" value="1"/>
</dbReference>
<comment type="activity regulation">
    <text evidence="7">Non-allosteric.</text>
</comment>
<evidence type="ECO:0000313" key="9">
    <source>
        <dbReference type="EMBL" id="MFD0988044.1"/>
    </source>
</evidence>
<proteinExistence type="inferred from homology"/>
<dbReference type="EMBL" id="JBHTJO010000002">
    <property type="protein sequence ID" value="MFD0988044.1"/>
    <property type="molecule type" value="Genomic_DNA"/>
</dbReference>
<dbReference type="EC" id="2.7.1.90" evidence="7"/>
<feature type="binding site" evidence="7">
    <location>
        <begin position="318"/>
        <end position="321"/>
    </location>
    <ligand>
        <name>substrate</name>
    </ligand>
</feature>
<evidence type="ECO:0000256" key="5">
    <source>
        <dbReference type="ARBA" id="ARBA00022842"/>
    </source>
</evidence>
<dbReference type="PIRSF" id="PIRSF036483">
    <property type="entry name" value="PFK_XF0274"/>
    <property type="match status" value="1"/>
</dbReference>
<comment type="pathway">
    <text evidence="7">Carbohydrate degradation; glycolysis; D-glyceraldehyde 3-phosphate and glycerone phosphate from D-glucose: step 3/4.</text>
</comment>
<feature type="binding site" evidence="7">
    <location>
        <position position="16"/>
    </location>
    <ligand>
        <name>diphosphate</name>
        <dbReference type="ChEBI" id="CHEBI:33019"/>
    </ligand>
</feature>
<feature type="binding site" evidence="7">
    <location>
        <position position="118"/>
    </location>
    <ligand>
        <name>Mg(2+)</name>
        <dbReference type="ChEBI" id="CHEBI:18420"/>
        <note>catalytic</note>
    </ligand>
</feature>
<feature type="binding site" evidence="7">
    <location>
        <begin position="190"/>
        <end position="192"/>
    </location>
    <ligand>
        <name>substrate</name>
    </ligand>
</feature>
<accession>A0ABW3JCQ3</accession>
<evidence type="ECO:0000313" key="10">
    <source>
        <dbReference type="Proteomes" id="UP001597102"/>
    </source>
</evidence>
<comment type="subunit">
    <text evidence="7">Homodimer.</text>
</comment>
<dbReference type="NCBIfam" id="NF010675">
    <property type="entry name" value="PRK14072.1"/>
    <property type="match status" value="1"/>
</dbReference>
<gene>
    <name evidence="7" type="primary">pfp</name>
    <name evidence="9" type="ORF">ACFQ2F_13145</name>
</gene>
<evidence type="ECO:0000259" key="8">
    <source>
        <dbReference type="Pfam" id="PF00365"/>
    </source>
</evidence>
<organism evidence="9 10">
    <name type="scientific">Methyloligella solikamskensis</name>
    <dbReference type="NCBI Taxonomy" id="1177756"/>
    <lineage>
        <taxon>Bacteria</taxon>
        <taxon>Pseudomonadati</taxon>
        <taxon>Pseudomonadota</taxon>
        <taxon>Alphaproteobacteria</taxon>
        <taxon>Hyphomicrobiales</taxon>
        <taxon>Hyphomicrobiaceae</taxon>
        <taxon>Methyloligella</taxon>
    </lineage>
</organism>
<comment type="function">
    <text evidence="1 7">Catalyzes the phosphorylation of D-fructose 6-phosphate, the first committing step of glycolysis. Uses inorganic phosphate (PPi) as phosphoryl donor instead of ATP like common ATP-dependent phosphofructokinases (ATP-PFKs), which renders the reaction reversible, and can thus function both in glycolysis and gluconeogenesis. Consistently, PPi-PFK can replace the enzymes of both the forward (ATP-PFK) and reverse (fructose-bisphosphatase (FBPase)) reactions.</text>
</comment>
<feature type="binding site" evidence="7">
    <location>
        <position position="255"/>
    </location>
    <ligand>
        <name>substrate</name>
    </ligand>
</feature>
<comment type="cofactor">
    <cofactor evidence="7">
        <name>Mg(2+)</name>
        <dbReference type="ChEBI" id="CHEBI:18420"/>
    </cofactor>
</comment>
<dbReference type="Gene3D" id="3.40.50.450">
    <property type="match status" value="1"/>
</dbReference>
<keyword evidence="5 7" id="KW-0460">Magnesium</keyword>
<dbReference type="HAMAP" id="MF_01978">
    <property type="entry name" value="Phosphofructokinase_II_B2"/>
    <property type="match status" value="1"/>
</dbReference>
<feature type="domain" description="Phosphofructokinase" evidence="8">
    <location>
        <begin position="9"/>
        <end position="344"/>
    </location>
</feature>
<keyword evidence="3 7" id="KW-0479">Metal-binding</keyword>
<dbReference type="InterPro" id="IPR050929">
    <property type="entry name" value="PFKA"/>
</dbReference>
<dbReference type="PANTHER" id="PTHR45770">
    <property type="entry name" value="ATP-DEPENDENT 6-PHOSPHOFRUCTOKINASE 1"/>
    <property type="match status" value="1"/>
</dbReference>
<protein>
    <recommendedName>
        <fullName evidence="7">Pyrophosphate--fructose 6-phosphate 1-phosphotransferase</fullName>
        <ecNumber evidence="7">2.7.1.90</ecNumber>
    </recommendedName>
    <alternativeName>
        <fullName evidence="7">6-phosphofructokinase, pyrophosphate dependent</fullName>
    </alternativeName>
    <alternativeName>
        <fullName evidence="7">PPi-dependent phosphofructokinase</fullName>
        <shortName evidence="7">PPi-PFK</shortName>
    </alternativeName>
    <alternativeName>
        <fullName evidence="7">Pyrophosphate-dependent 6-phosphofructose-1-kinase</fullName>
    </alternativeName>
</protein>
<feature type="site" description="Important for catalytic activity; stabilizes the transition state when the phosphoryl donor is PPi" evidence="7">
    <location>
        <position position="145"/>
    </location>
</feature>
<dbReference type="Pfam" id="PF00365">
    <property type="entry name" value="PFK"/>
    <property type="match status" value="1"/>
</dbReference>
<name>A0ABW3JCQ3_9HYPH</name>
<dbReference type="InterPro" id="IPR000023">
    <property type="entry name" value="Phosphofructokinase_dom"/>
</dbReference>
<feature type="binding site" evidence="7">
    <location>
        <begin position="146"/>
        <end position="148"/>
    </location>
    <ligand>
        <name>substrate</name>
    </ligand>
</feature>
<dbReference type="SUPFAM" id="SSF53784">
    <property type="entry name" value="Phosphofructokinase"/>
    <property type="match status" value="1"/>
</dbReference>
<dbReference type="RefSeq" id="WP_379090787.1">
    <property type="nucleotide sequence ID" value="NZ_JBHTJO010000002.1"/>
</dbReference>
<comment type="subcellular location">
    <subcellularLocation>
        <location evidence="7">Cytoplasm</location>
    </subcellularLocation>
</comment>
<evidence type="ECO:0000256" key="3">
    <source>
        <dbReference type="ARBA" id="ARBA00022723"/>
    </source>
</evidence>
<evidence type="ECO:0000256" key="6">
    <source>
        <dbReference type="ARBA" id="ARBA00048072"/>
    </source>
</evidence>